<comment type="caution">
    <text evidence="1">The sequence shown here is derived from an EMBL/GenBank/DDBJ whole genome shotgun (WGS) entry which is preliminary data.</text>
</comment>
<proteinExistence type="predicted"/>
<keyword evidence="2" id="KW-1185">Reference proteome</keyword>
<name>B4D1A7_9BACT</name>
<evidence type="ECO:0000313" key="2">
    <source>
        <dbReference type="Proteomes" id="UP000005824"/>
    </source>
</evidence>
<evidence type="ECO:0000313" key="1">
    <source>
        <dbReference type="EMBL" id="EDY19519.1"/>
    </source>
</evidence>
<accession>B4D1A7</accession>
<dbReference type="AlphaFoldDB" id="B4D1A7"/>
<dbReference type="RefSeq" id="WP_006980020.1">
    <property type="nucleotide sequence ID" value="NZ_ABVL01000007.1"/>
</dbReference>
<gene>
    <name evidence="1" type="ORF">CfE428DRAFT_2695</name>
</gene>
<dbReference type="Proteomes" id="UP000005824">
    <property type="component" value="Unassembled WGS sequence"/>
</dbReference>
<dbReference type="EMBL" id="ABVL01000007">
    <property type="protein sequence ID" value="EDY19519.1"/>
    <property type="molecule type" value="Genomic_DNA"/>
</dbReference>
<protein>
    <submittedName>
        <fullName evidence="1">Uncharacterized protein</fullName>
    </submittedName>
</protein>
<sequence length="78" mass="9003">MSNEDIIESALKESRFLARALAMDQRMEDEAFFVRLIAERYSRGTEVDVHALDKCLRRMRIAAAEGKYPDSWPEDLAP</sequence>
<organism evidence="1 2">
    <name type="scientific">Chthoniobacter flavus Ellin428</name>
    <dbReference type="NCBI Taxonomy" id="497964"/>
    <lineage>
        <taxon>Bacteria</taxon>
        <taxon>Pseudomonadati</taxon>
        <taxon>Verrucomicrobiota</taxon>
        <taxon>Spartobacteria</taxon>
        <taxon>Chthoniobacterales</taxon>
        <taxon>Chthoniobacteraceae</taxon>
        <taxon>Chthoniobacter</taxon>
    </lineage>
</organism>
<reference evidence="1 2" key="1">
    <citation type="journal article" date="2011" name="J. Bacteriol.">
        <title>Genome sequence of Chthoniobacter flavus Ellin428, an aerobic heterotrophic soil bacterium.</title>
        <authorList>
            <person name="Kant R."/>
            <person name="van Passel M.W."/>
            <person name="Palva A."/>
            <person name="Lucas S."/>
            <person name="Lapidus A."/>
            <person name="Glavina Del Rio T."/>
            <person name="Dalin E."/>
            <person name="Tice H."/>
            <person name="Bruce D."/>
            <person name="Goodwin L."/>
            <person name="Pitluck S."/>
            <person name="Larimer F.W."/>
            <person name="Land M.L."/>
            <person name="Hauser L."/>
            <person name="Sangwan P."/>
            <person name="de Vos W.M."/>
            <person name="Janssen P.H."/>
            <person name="Smidt H."/>
        </authorList>
    </citation>
    <scope>NUCLEOTIDE SEQUENCE [LARGE SCALE GENOMIC DNA]</scope>
    <source>
        <strain evidence="1 2">Ellin428</strain>
    </source>
</reference>
<dbReference type="InParanoid" id="B4D1A7"/>